<dbReference type="GO" id="GO:0046475">
    <property type="term" value="P:glycerophospholipid catabolic process"/>
    <property type="evidence" value="ECO:0007669"/>
    <property type="project" value="TreeGrafter"/>
</dbReference>
<protein>
    <recommendedName>
        <fullName evidence="1">glycerophosphodiester phosphodiesterase</fullName>
        <ecNumber evidence="1">3.1.4.46</ecNumber>
    </recommendedName>
</protein>
<evidence type="ECO:0000313" key="6">
    <source>
        <dbReference type="EMBL" id="GAV92360.1"/>
    </source>
</evidence>
<dbReference type="PANTHER" id="PTHR22958:SF1">
    <property type="entry name" value="GLYCEROPHOSPHOCHOLINE PHOSPHODIESTERASE GPCPD1"/>
    <property type="match status" value="1"/>
</dbReference>
<dbReference type="GO" id="GO:0006071">
    <property type="term" value="P:glycerol metabolic process"/>
    <property type="evidence" value="ECO:0007669"/>
    <property type="project" value="UniProtKB-KW"/>
</dbReference>
<dbReference type="SUPFAM" id="SSF51695">
    <property type="entry name" value="PLC-like phosphodiesterases"/>
    <property type="match status" value="1"/>
</dbReference>
<evidence type="ECO:0000256" key="4">
    <source>
        <dbReference type="ARBA" id="ARBA00047512"/>
    </source>
</evidence>
<name>A0A1Q3DIM7_CEPFO</name>
<dbReference type="InterPro" id="IPR051578">
    <property type="entry name" value="GDPD"/>
</dbReference>
<comment type="caution">
    <text evidence="6">The sequence shown here is derived from an EMBL/GenBank/DDBJ whole genome shotgun (WGS) entry which is preliminary data.</text>
</comment>
<keyword evidence="2" id="KW-0319">Glycerol metabolism</keyword>
<dbReference type="InParanoid" id="A0A1Q3DIM7"/>
<dbReference type="EC" id="3.1.4.46" evidence="1"/>
<evidence type="ECO:0000256" key="2">
    <source>
        <dbReference type="ARBA" id="ARBA00022798"/>
    </source>
</evidence>
<evidence type="ECO:0000259" key="5">
    <source>
        <dbReference type="PROSITE" id="PS51704"/>
    </source>
</evidence>
<reference evidence="7" key="1">
    <citation type="submission" date="2016-04" db="EMBL/GenBank/DDBJ databases">
        <title>Cephalotus genome sequencing.</title>
        <authorList>
            <person name="Fukushima K."/>
            <person name="Hasebe M."/>
            <person name="Fang X."/>
        </authorList>
    </citation>
    <scope>NUCLEOTIDE SEQUENCE [LARGE SCALE GENOMIC DNA]</scope>
    <source>
        <strain evidence="7">cv. St1</strain>
    </source>
</reference>
<dbReference type="InterPro" id="IPR017946">
    <property type="entry name" value="PLC-like_Pdiesterase_TIM-brl"/>
</dbReference>
<keyword evidence="3" id="KW-0378">Hydrolase</keyword>
<dbReference type="Proteomes" id="UP000187406">
    <property type="component" value="Unassembled WGS sequence"/>
</dbReference>
<feature type="domain" description="GP-PDE" evidence="5">
    <location>
        <begin position="130"/>
        <end position="177"/>
    </location>
</feature>
<evidence type="ECO:0000313" key="7">
    <source>
        <dbReference type="Proteomes" id="UP000187406"/>
    </source>
</evidence>
<accession>A0A1Q3DIM7</accession>
<dbReference type="EMBL" id="BDDD01009558">
    <property type="protein sequence ID" value="GAV92360.1"/>
    <property type="molecule type" value="Genomic_DNA"/>
</dbReference>
<dbReference type="InterPro" id="IPR030395">
    <property type="entry name" value="GP_PDE_dom"/>
</dbReference>
<sequence length="177" mass="20298">PTREREIIKGKKCRLRTKEDKTKEYPKAYDKHYFMGKGNILGGDPLPFASLSPPHKYRILLRRQSSYLHNITLLIPFNYTNHRSMALKAVHVSDVPNLDQVPQNASLSLYPTRFCTGLEVNKTGFRIPKFVVIGHRGQGMNQLQSTDLRMRAIKENSITSFNSAATYPIDFVEFDVQ</sequence>
<gene>
    <name evidence="6" type="ORF">CFOL_v3_35739</name>
</gene>
<dbReference type="Pfam" id="PF03009">
    <property type="entry name" value="GDPD"/>
    <property type="match status" value="1"/>
</dbReference>
<organism evidence="6 7">
    <name type="scientific">Cephalotus follicularis</name>
    <name type="common">Albany pitcher plant</name>
    <dbReference type="NCBI Taxonomy" id="3775"/>
    <lineage>
        <taxon>Eukaryota</taxon>
        <taxon>Viridiplantae</taxon>
        <taxon>Streptophyta</taxon>
        <taxon>Embryophyta</taxon>
        <taxon>Tracheophyta</taxon>
        <taxon>Spermatophyta</taxon>
        <taxon>Magnoliopsida</taxon>
        <taxon>eudicotyledons</taxon>
        <taxon>Gunneridae</taxon>
        <taxon>Pentapetalae</taxon>
        <taxon>rosids</taxon>
        <taxon>fabids</taxon>
        <taxon>Oxalidales</taxon>
        <taxon>Cephalotaceae</taxon>
        <taxon>Cephalotus</taxon>
    </lineage>
</organism>
<feature type="non-terminal residue" evidence="6">
    <location>
        <position position="177"/>
    </location>
</feature>
<dbReference type="GO" id="GO:0008889">
    <property type="term" value="F:glycerophosphodiester phosphodiesterase activity"/>
    <property type="evidence" value="ECO:0007669"/>
    <property type="project" value="UniProtKB-EC"/>
</dbReference>
<dbReference type="OrthoDB" id="197419at2759"/>
<comment type="catalytic activity">
    <reaction evidence="4">
        <text>a sn-glycero-3-phosphodiester + H2O = an alcohol + sn-glycerol 3-phosphate + H(+)</text>
        <dbReference type="Rhea" id="RHEA:12969"/>
        <dbReference type="ChEBI" id="CHEBI:15377"/>
        <dbReference type="ChEBI" id="CHEBI:15378"/>
        <dbReference type="ChEBI" id="CHEBI:30879"/>
        <dbReference type="ChEBI" id="CHEBI:57597"/>
        <dbReference type="ChEBI" id="CHEBI:83408"/>
        <dbReference type="EC" id="3.1.4.46"/>
    </reaction>
</comment>
<proteinExistence type="predicted"/>
<dbReference type="Gene3D" id="3.20.20.190">
    <property type="entry name" value="Phosphatidylinositol (PI) phosphodiesterase"/>
    <property type="match status" value="1"/>
</dbReference>
<feature type="non-terminal residue" evidence="6">
    <location>
        <position position="1"/>
    </location>
</feature>
<evidence type="ECO:0000256" key="1">
    <source>
        <dbReference type="ARBA" id="ARBA00012247"/>
    </source>
</evidence>
<keyword evidence="7" id="KW-1185">Reference proteome</keyword>
<evidence type="ECO:0000256" key="3">
    <source>
        <dbReference type="ARBA" id="ARBA00022801"/>
    </source>
</evidence>
<dbReference type="STRING" id="3775.A0A1Q3DIM7"/>
<dbReference type="AlphaFoldDB" id="A0A1Q3DIM7"/>
<dbReference type="PROSITE" id="PS51704">
    <property type="entry name" value="GP_PDE"/>
    <property type="match status" value="1"/>
</dbReference>
<dbReference type="PANTHER" id="PTHR22958">
    <property type="entry name" value="GLYCEROPHOSPHORYL DIESTER PHOSPHODIESTERASE"/>
    <property type="match status" value="1"/>
</dbReference>